<keyword evidence="6" id="KW-0812">Transmembrane</keyword>
<comment type="subcellular location">
    <subcellularLocation>
        <location evidence="2">Cell membrane</location>
    </subcellularLocation>
</comment>
<evidence type="ECO:0000259" key="12">
    <source>
        <dbReference type="PROSITE" id="PS50109"/>
    </source>
</evidence>
<dbReference type="Gene3D" id="1.10.287.130">
    <property type="match status" value="1"/>
</dbReference>
<dbReference type="PANTHER" id="PTHR45436:SF5">
    <property type="entry name" value="SENSOR HISTIDINE KINASE TRCS"/>
    <property type="match status" value="1"/>
</dbReference>
<dbReference type="Proteomes" id="UP001321486">
    <property type="component" value="Chromosome"/>
</dbReference>
<feature type="compositionally biased region" description="Low complexity" evidence="11">
    <location>
        <begin position="248"/>
        <end position="264"/>
    </location>
</feature>
<name>A0ABM8GJL3_9MICO</name>
<organism evidence="13 14">
    <name type="scientific">Frondihabitans sucicola</name>
    <dbReference type="NCBI Taxonomy" id="1268041"/>
    <lineage>
        <taxon>Bacteria</taxon>
        <taxon>Bacillati</taxon>
        <taxon>Actinomycetota</taxon>
        <taxon>Actinomycetes</taxon>
        <taxon>Micrococcales</taxon>
        <taxon>Microbacteriaceae</taxon>
        <taxon>Frondihabitans</taxon>
    </lineage>
</organism>
<dbReference type="SMART" id="SM00387">
    <property type="entry name" value="HATPase_c"/>
    <property type="match status" value="1"/>
</dbReference>
<dbReference type="SUPFAM" id="SSF47384">
    <property type="entry name" value="Homodimeric domain of signal transducing histidine kinase"/>
    <property type="match status" value="1"/>
</dbReference>
<keyword evidence="8" id="KW-1133">Transmembrane helix</keyword>
<evidence type="ECO:0000256" key="4">
    <source>
        <dbReference type="ARBA" id="ARBA00022553"/>
    </source>
</evidence>
<accession>A0ABM8GJL3</accession>
<dbReference type="InterPro" id="IPR003594">
    <property type="entry name" value="HATPase_dom"/>
</dbReference>
<dbReference type="Pfam" id="PF02518">
    <property type="entry name" value="HATPase_c"/>
    <property type="match status" value="1"/>
</dbReference>
<protein>
    <recommendedName>
        <fullName evidence="3">histidine kinase</fullName>
        <ecNumber evidence="3">2.7.13.3</ecNumber>
    </recommendedName>
</protein>
<keyword evidence="10" id="KW-0472">Membrane</keyword>
<dbReference type="SMART" id="SM00388">
    <property type="entry name" value="HisKA"/>
    <property type="match status" value="1"/>
</dbReference>
<dbReference type="InterPro" id="IPR036097">
    <property type="entry name" value="HisK_dim/P_sf"/>
</dbReference>
<evidence type="ECO:0000256" key="6">
    <source>
        <dbReference type="ARBA" id="ARBA00022692"/>
    </source>
</evidence>
<dbReference type="PANTHER" id="PTHR45436">
    <property type="entry name" value="SENSOR HISTIDINE KINASE YKOH"/>
    <property type="match status" value="1"/>
</dbReference>
<dbReference type="InterPro" id="IPR036890">
    <property type="entry name" value="HATPase_C_sf"/>
</dbReference>
<evidence type="ECO:0000256" key="10">
    <source>
        <dbReference type="ARBA" id="ARBA00023136"/>
    </source>
</evidence>
<evidence type="ECO:0000256" key="5">
    <source>
        <dbReference type="ARBA" id="ARBA00022679"/>
    </source>
</evidence>
<feature type="domain" description="Histidine kinase" evidence="12">
    <location>
        <begin position="14"/>
        <end position="247"/>
    </location>
</feature>
<evidence type="ECO:0000256" key="8">
    <source>
        <dbReference type="ARBA" id="ARBA00022989"/>
    </source>
</evidence>
<keyword evidence="14" id="KW-1185">Reference proteome</keyword>
<keyword evidence="5" id="KW-0808">Transferase</keyword>
<feature type="region of interest" description="Disordered" evidence="11">
    <location>
        <begin position="226"/>
        <end position="280"/>
    </location>
</feature>
<feature type="region of interest" description="Disordered" evidence="11">
    <location>
        <begin position="372"/>
        <end position="391"/>
    </location>
</feature>
<keyword evidence="7" id="KW-0418">Kinase</keyword>
<keyword evidence="9" id="KW-0902">Two-component regulatory system</keyword>
<evidence type="ECO:0000256" key="3">
    <source>
        <dbReference type="ARBA" id="ARBA00012438"/>
    </source>
</evidence>
<evidence type="ECO:0000256" key="9">
    <source>
        <dbReference type="ARBA" id="ARBA00023012"/>
    </source>
</evidence>
<dbReference type="EMBL" id="AP027732">
    <property type="protein sequence ID" value="BDZ48568.1"/>
    <property type="molecule type" value="Genomic_DNA"/>
</dbReference>
<reference evidence="14" key="1">
    <citation type="journal article" date="2019" name="Int. J. Syst. Evol. Microbiol.">
        <title>The Global Catalogue of Microorganisms (GCM) 10K type strain sequencing project: providing services to taxonomists for standard genome sequencing and annotation.</title>
        <authorList>
            <consortium name="The Broad Institute Genomics Platform"/>
            <consortium name="The Broad Institute Genome Sequencing Center for Infectious Disease"/>
            <person name="Wu L."/>
            <person name="Ma J."/>
        </authorList>
    </citation>
    <scope>NUCLEOTIDE SEQUENCE [LARGE SCALE GENOMIC DNA]</scope>
    <source>
        <strain evidence="14">NBRC 108728</strain>
    </source>
</reference>
<dbReference type="PROSITE" id="PS50109">
    <property type="entry name" value="HIS_KIN"/>
    <property type="match status" value="1"/>
</dbReference>
<dbReference type="PRINTS" id="PR00344">
    <property type="entry name" value="BCTRLSENSOR"/>
</dbReference>
<dbReference type="InterPro" id="IPR003661">
    <property type="entry name" value="HisK_dim/P_dom"/>
</dbReference>
<evidence type="ECO:0000256" key="7">
    <source>
        <dbReference type="ARBA" id="ARBA00022777"/>
    </source>
</evidence>
<dbReference type="CDD" id="cd00082">
    <property type="entry name" value="HisKA"/>
    <property type="match status" value="1"/>
</dbReference>
<dbReference type="Pfam" id="PF00512">
    <property type="entry name" value="HisKA"/>
    <property type="match status" value="1"/>
</dbReference>
<feature type="compositionally biased region" description="Basic residues" evidence="11">
    <location>
        <begin position="265"/>
        <end position="280"/>
    </location>
</feature>
<comment type="catalytic activity">
    <reaction evidence="1">
        <text>ATP + protein L-histidine = ADP + protein N-phospho-L-histidine.</text>
        <dbReference type="EC" id="2.7.13.3"/>
    </reaction>
</comment>
<evidence type="ECO:0000313" key="13">
    <source>
        <dbReference type="EMBL" id="BDZ48568.1"/>
    </source>
</evidence>
<gene>
    <name evidence="13" type="ORF">GCM10025867_08090</name>
</gene>
<dbReference type="InterPro" id="IPR050428">
    <property type="entry name" value="TCS_sensor_his_kinase"/>
</dbReference>
<evidence type="ECO:0000256" key="2">
    <source>
        <dbReference type="ARBA" id="ARBA00004236"/>
    </source>
</evidence>
<dbReference type="EC" id="2.7.13.3" evidence="3"/>
<keyword evidence="4" id="KW-0597">Phosphoprotein</keyword>
<dbReference type="SUPFAM" id="SSF55874">
    <property type="entry name" value="ATPase domain of HSP90 chaperone/DNA topoisomerase II/histidine kinase"/>
    <property type="match status" value="1"/>
</dbReference>
<dbReference type="Gene3D" id="3.30.565.10">
    <property type="entry name" value="Histidine kinase-like ATPase, C-terminal domain"/>
    <property type="match status" value="1"/>
</dbReference>
<sequence length="391" mass="42857">MRASADHERQIVSDASHELRTPIAALTARLELAHRSFGDAPALEREIVAAETSLKRLSDLATTLLELSRLDQSTVGSTPAPSSTAADLRRELLDSVDRARIAPGASGIVIEFSVDDVDDDHDDSDDRVSYATSVSSFGRICDNLLVNAVTFSPDGGTVHVTLEQEDDSDRALLLTVTDEGPGLPQEFLAHAFDRFSRADDSRRRVRGGNGLGLALVRGLAMQAGGTADIDNRDTPGAVATGAGPRPGPTSSSEMPASPASPSTRSTRKGSAHEATRHRRRRLRLRIGPAHRVADRCQPSHRYVVDERPHRKRDVRKLHAHVLRLGFVLVVDTEFDPVRIDALRELGFVLVEDGDRVGHVRRDYRADPVRARAGRDRRLRRKNHRRESAAAH</sequence>
<proteinExistence type="predicted"/>
<evidence type="ECO:0000313" key="14">
    <source>
        <dbReference type="Proteomes" id="UP001321486"/>
    </source>
</evidence>
<dbReference type="InterPro" id="IPR004358">
    <property type="entry name" value="Sig_transdc_His_kin-like_C"/>
</dbReference>
<evidence type="ECO:0000256" key="11">
    <source>
        <dbReference type="SAM" id="MobiDB-lite"/>
    </source>
</evidence>
<evidence type="ECO:0000256" key="1">
    <source>
        <dbReference type="ARBA" id="ARBA00000085"/>
    </source>
</evidence>
<dbReference type="InterPro" id="IPR005467">
    <property type="entry name" value="His_kinase_dom"/>
</dbReference>